<reference evidence="1 2" key="1">
    <citation type="submission" date="2018-12" db="EMBL/GenBank/DDBJ databases">
        <title>First genome draft of Desulfovibrio legallis sp. nov.</title>
        <authorList>
            <person name="Ben Dhia O."/>
            <person name="Najjari A."/>
            <person name="Ferjani R."/>
            <person name="Fhoula I."/>
            <person name="Fardeau M.-L."/>
            <person name="Boudabbous A."/>
            <person name="Ouzari H.I."/>
        </authorList>
    </citation>
    <scope>NUCLEOTIDE SEQUENCE [LARGE SCALE GENOMIC DNA]</scope>
    <source>
        <strain evidence="1 2">H1T</strain>
    </source>
</reference>
<dbReference type="InterPro" id="IPR052188">
    <property type="entry name" value="Ni-pincer_cofactor_biosynth"/>
</dbReference>
<accession>A0A6H3F9C6</accession>
<dbReference type="PANTHER" id="PTHR43169:SF2">
    <property type="entry name" value="NAD_GMP SYNTHASE DOMAIN-CONTAINING PROTEIN"/>
    <property type="match status" value="1"/>
</dbReference>
<dbReference type="SUPFAM" id="SSF52402">
    <property type="entry name" value="Adenine nucleotide alpha hydrolases-like"/>
    <property type="match status" value="1"/>
</dbReference>
<organism evidence="1 2">
    <name type="scientific">Desulfovibrio legallii</name>
    <dbReference type="NCBI Taxonomy" id="571438"/>
    <lineage>
        <taxon>Bacteria</taxon>
        <taxon>Pseudomonadati</taxon>
        <taxon>Thermodesulfobacteriota</taxon>
        <taxon>Desulfovibrionia</taxon>
        <taxon>Desulfovibrionales</taxon>
        <taxon>Desulfovibrionaceae</taxon>
        <taxon>Desulfovibrio</taxon>
    </lineage>
</organism>
<proteinExistence type="predicted"/>
<dbReference type="Gene3D" id="3.40.50.620">
    <property type="entry name" value="HUPs"/>
    <property type="match status" value="1"/>
</dbReference>
<keyword evidence="2" id="KW-1185">Reference proteome</keyword>
<sequence length="275" mass="29738">MPHRLRKVFRSLPACAIAFSGGLDSRFLCHAALLCGSRVLALHAQGPHIAAQESAEAQDWARRRGLPLRLVHYSPLPLAEVAANSRERCYACKRGLMAALRATLALTGQDAPCTLCDGTNADDMRAFRPGLRALKEAGVRSPLAEAGLTKDDIRRLARQTGLDRPDQRARPCLLTRLAYGFEPTEDLLRRLAAAEAALDALPAPADASAAADAEQGAALGDFRLRVTPEPLLQAQRLPPELRPQVEAILAAHGFAPCTIRLDQDISGFYDTKKIV</sequence>
<protein>
    <submittedName>
        <fullName evidence="1">PP-loop family protein</fullName>
    </submittedName>
</protein>
<evidence type="ECO:0000313" key="1">
    <source>
        <dbReference type="EMBL" id="TBH78790.1"/>
    </source>
</evidence>
<dbReference type="PANTHER" id="PTHR43169">
    <property type="entry name" value="EXSB FAMILY PROTEIN"/>
    <property type="match status" value="1"/>
</dbReference>
<dbReference type="EMBL" id="SIXC01000013">
    <property type="protein sequence ID" value="TBH78790.1"/>
    <property type="molecule type" value="Genomic_DNA"/>
</dbReference>
<dbReference type="Proteomes" id="UP000292919">
    <property type="component" value="Unassembled WGS sequence"/>
</dbReference>
<dbReference type="AlphaFoldDB" id="A0A6H3F9C6"/>
<evidence type="ECO:0000313" key="2">
    <source>
        <dbReference type="Proteomes" id="UP000292919"/>
    </source>
</evidence>
<dbReference type="InterPro" id="IPR014729">
    <property type="entry name" value="Rossmann-like_a/b/a_fold"/>
</dbReference>
<gene>
    <name evidence="1" type="ORF">EB812_10050</name>
</gene>
<comment type="caution">
    <text evidence="1">The sequence shown here is derived from an EMBL/GenBank/DDBJ whole genome shotgun (WGS) entry which is preliminary data.</text>
</comment>
<name>A0A6H3F9C6_9BACT</name>